<protein>
    <recommendedName>
        <fullName evidence="1">Carboxylesterase type B domain-containing protein</fullName>
    </recommendedName>
</protein>
<proteinExistence type="predicted"/>
<evidence type="ECO:0000313" key="3">
    <source>
        <dbReference type="Proteomes" id="UP000014760"/>
    </source>
</evidence>
<evidence type="ECO:0000259" key="1">
    <source>
        <dbReference type="Pfam" id="PF00135"/>
    </source>
</evidence>
<dbReference type="HOGENOM" id="CLU_006586_4_2_1"/>
<keyword evidence="3" id="KW-1185">Reference proteome</keyword>
<reference evidence="2" key="3">
    <citation type="submission" date="2015-06" db="UniProtKB">
        <authorList>
            <consortium name="EnsemblMetazoa"/>
        </authorList>
    </citation>
    <scope>IDENTIFICATION</scope>
</reference>
<evidence type="ECO:0000313" key="2">
    <source>
        <dbReference type="EnsemblMetazoa" id="CapteP107637"/>
    </source>
</evidence>
<reference evidence="3" key="2">
    <citation type="journal article" date="2013" name="Nature">
        <title>Insights into bilaterian evolution from three spiralian genomes.</title>
        <authorList>
            <person name="Simakov O."/>
            <person name="Marletaz F."/>
            <person name="Cho S.J."/>
            <person name="Edsinger-Gonzales E."/>
            <person name="Havlak P."/>
            <person name="Hellsten U."/>
            <person name="Kuo D.H."/>
            <person name="Larsson T."/>
            <person name="Lv J."/>
            <person name="Arendt D."/>
            <person name="Savage R."/>
            <person name="Osoegawa K."/>
            <person name="de Jong P."/>
            <person name="Grimwood J."/>
            <person name="Chapman J.A."/>
            <person name="Shapiro H."/>
            <person name="Aerts A."/>
            <person name="Otillar R.P."/>
            <person name="Terry A.Y."/>
            <person name="Boore J.L."/>
            <person name="Grigoriev I.V."/>
            <person name="Lindberg D.R."/>
            <person name="Seaver E.C."/>
            <person name="Weisblat D.A."/>
            <person name="Putnam N.H."/>
            <person name="Rokhsar D.S."/>
        </authorList>
    </citation>
    <scope>NUCLEOTIDE SEQUENCE</scope>
    <source>
        <strain evidence="3">I ESC-2004</strain>
    </source>
</reference>
<dbReference type="EnsemblMetazoa" id="CapteT107637">
    <property type="protein sequence ID" value="CapteP107637"/>
    <property type="gene ID" value="CapteG107637"/>
</dbReference>
<name>X1YTZ1_CAPTE</name>
<dbReference type="InterPro" id="IPR029058">
    <property type="entry name" value="AB_hydrolase_fold"/>
</dbReference>
<feature type="domain" description="Carboxylesterase type B" evidence="1">
    <location>
        <begin position="23"/>
        <end position="210"/>
    </location>
</feature>
<dbReference type="EMBL" id="AMQN01000468">
    <property type="status" value="NOT_ANNOTATED_CDS"/>
    <property type="molecule type" value="Genomic_DNA"/>
</dbReference>
<sequence length="210" mass="23288">MSKRNKDSGEKTAAADQRRVNVSVATACGTIYGRPIDSCYVFKGVPYALPPVGRLRWVPAQPMPSRECWGPTTDTLNAEDFSEPCYQYDDSQGKWIGSEDCLYLNVWSSRLDPAAKLPVMVFFHGGGLMTGSGNEPGFIPSSNLVKSTNMVYVSFNYRLNVFGYLALDILSWMSKDFVSGNYGLTDQIEALRWVQQNIAAFGGDPEQVRI</sequence>
<reference evidence="3" key="1">
    <citation type="submission" date="2012-12" db="EMBL/GenBank/DDBJ databases">
        <authorList>
            <person name="Hellsten U."/>
            <person name="Grimwood J."/>
            <person name="Chapman J.A."/>
            <person name="Shapiro H."/>
            <person name="Aerts A."/>
            <person name="Otillar R.P."/>
            <person name="Terry A.Y."/>
            <person name="Boore J.L."/>
            <person name="Simakov O."/>
            <person name="Marletaz F."/>
            <person name="Cho S.-J."/>
            <person name="Edsinger-Gonzales E."/>
            <person name="Havlak P."/>
            <person name="Kuo D.-H."/>
            <person name="Larsson T."/>
            <person name="Lv J."/>
            <person name="Arendt D."/>
            <person name="Savage R."/>
            <person name="Osoegawa K."/>
            <person name="de Jong P."/>
            <person name="Lindberg D.R."/>
            <person name="Seaver E.C."/>
            <person name="Weisblat D.A."/>
            <person name="Putnam N.H."/>
            <person name="Grigoriev I.V."/>
            <person name="Rokhsar D.S."/>
        </authorList>
    </citation>
    <scope>NUCLEOTIDE SEQUENCE</scope>
    <source>
        <strain evidence="3">I ESC-2004</strain>
    </source>
</reference>
<dbReference type="InterPro" id="IPR050309">
    <property type="entry name" value="Type-B_Carboxylest/Lipase"/>
</dbReference>
<organism evidence="2 3">
    <name type="scientific">Capitella teleta</name>
    <name type="common">Polychaete worm</name>
    <dbReference type="NCBI Taxonomy" id="283909"/>
    <lineage>
        <taxon>Eukaryota</taxon>
        <taxon>Metazoa</taxon>
        <taxon>Spiralia</taxon>
        <taxon>Lophotrochozoa</taxon>
        <taxon>Annelida</taxon>
        <taxon>Polychaeta</taxon>
        <taxon>Sedentaria</taxon>
        <taxon>Scolecida</taxon>
        <taxon>Capitellidae</taxon>
        <taxon>Capitella</taxon>
    </lineage>
</organism>
<accession>X1YTZ1</accession>
<dbReference type="Pfam" id="PF00135">
    <property type="entry name" value="COesterase"/>
    <property type="match status" value="1"/>
</dbReference>
<dbReference type="Gene3D" id="3.40.50.1820">
    <property type="entry name" value="alpha/beta hydrolase"/>
    <property type="match status" value="1"/>
</dbReference>
<dbReference type="PANTHER" id="PTHR11559">
    <property type="entry name" value="CARBOXYLESTERASE"/>
    <property type="match status" value="1"/>
</dbReference>
<dbReference type="SUPFAM" id="SSF53474">
    <property type="entry name" value="alpha/beta-Hydrolases"/>
    <property type="match status" value="1"/>
</dbReference>
<dbReference type="OMA" id="CHKAWEL"/>
<dbReference type="OrthoDB" id="3200163at2759"/>
<dbReference type="InterPro" id="IPR002018">
    <property type="entry name" value="CarbesteraseB"/>
</dbReference>
<dbReference type="AlphaFoldDB" id="X1YTZ1"/>
<dbReference type="Proteomes" id="UP000014760">
    <property type="component" value="Unassembled WGS sequence"/>
</dbReference>